<accession>A0A1Y3BVH1</accession>
<organism evidence="2 3">
    <name type="scientific">Euroglyphus maynei</name>
    <name type="common">Mayne's house dust mite</name>
    <dbReference type="NCBI Taxonomy" id="6958"/>
    <lineage>
        <taxon>Eukaryota</taxon>
        <taxon>Metazoa</taxon>
        <taxon>Ecdysozoa</taxon>
        <taxon>Arthropoda</taxon>
        <taxon>Chelicerata</taxon>
        <taxon>Arachnida</taxon>
        <taxon>Acari</taxon>
        <taxon>Acariformes</taxon>
        <taxon>Sarcoptiformes</taxon>
        <taxon>Astigmata</taxon>
        <taxon>Psoroptidia</taxon>
        <taxon>Analgoidea</taxon>
        <taxon>Pyroglyphidae</taxon>
        <taxon>Pyroglyphinae</taxon>
        <taxon>Euroglyphus</taxon>
    </lineage>
</organism>
<keyword evidence="3" id="KW-1185">Reference proteome</keyword>
<evidence type="ECO:0000313" key="3">
    <source>
        <dbReference type="Proteomes" id="UP000194236"/>
    </source>
</evidence>
<name>A0A1Y3BVH1_EURMA</name>
<comment type="caution">
    <text evidence="2">The sequence shown here is derived from an EMBL/GenBank/DDBJ whole genome shotgun (WGS) entry which is preliminary data.</text>
</comment>
<sequence length="111" mass="12371">QQQQQPNYHHHSDSNTASNEAIDSTTSASYAYYTYDSCGQLTPTTGPSTTTTPFQVSWNKVELIQQPSQMSTQQSDWYHNQQHQQQSQMLTATEQSQQTAILVSGPTMPGS</sequence>
<evidence type="ECO:0000313" key="2">
    <source>
        <dbReference type="EMBL" id="OTF83803.1"/>
    </source>
</evidence>
<feature type="compositionally biased region" description="Low complexity" evidence="1">
    <location>
        <begin position="73"/>
        <end position="88"/>
    </location>
</feature>
<gene>
    <name evidence="2" type="ORF">BLA29_014643</name>
</gene>
<dbReference type="Proteomes" id="UP000194236">
    <property type="component" value="Unassembled WGS sequence"/>
</dbReference>
<feature type="region of interest" description="Disordered" evidence="1">
    <location>
        <begin position="65"/>
        <end position="111"/>
    </location>
</feature>
<protein>
    <submittedName>
        <fullName evidence="2">Uncharacterized protein</fullName>
    </submittedName>
</protein>
<evidence type="ECO:0000256" key="1">
    <source>
        <dbReference type="SAM" id="MobiDB-lite"/>
    </source>
</evidence>
<proteinExistence type="predicted"/>
<feature type="non-terminal residue" evidence="2">
    <location>
        <position position="1"/>
    </location>
</feature>
<dbReference type="EMBL" id="MUJZ01002068">
    <property type="protein sequence ID" value="OTF83803.1"/>
    <property type="molecule type" value="Genomic_DNA"/>
</dbReference>
<reference evidence="2 3" key="1">
    <citation type="submission" date="2017-03" db="EMBL/GenBank/DDBJ databases">
        <title>Genome Survey of Euroglyphus maynei.</title>
        <authorList>
            <person name="Arlian L.G."/>
            <person name="Morgan M.S."/>
            <person name="Rider S.D."/>
        </authorList>
    </citation>
    <scope>NUCLEOTIDE SEQUENCE [LARGE SCALE GENOMIC DNA]</scope>
    <source>
        <strain evidence="2">Arlian Lab</strain>
        <tissue evidence="2">Whole body</tissue>
    </source>
</reference>
<dbReference type="AlphaFoldDB" id="A0A1Y3BVH1"/>
<feature type="region of interest" description="Disordered" evidence="1">
    <location>
        <begin position="1"/>
        <end position="22"/>
    </location>
</feature>
<feature type="compositionally biased region" description="Polar residues" evidence="1">
    <location>
        <begin position="89"/>
        <end position="101"/>
    </location>
</feature>
<feature type="non-terminal residue" evidence="2">
    <location>
        <position position="111"/>
    </location>
</feature>